<dbReference type="PANTHER" id="PTHR44444:SF6">
    <property type="entry name" value="LAMININ G DOMAIN-CONTAINING PROTEIN"/>
    <property type="match status" value="1"/>
</dbReference>
<dbReference type="Proteomes" id="UP000663854">
    <property type="component" value="Unassembled WGS sequence"/>
</dbReference>
<sequence>MPSILHNNNIYLTILYKCSSLTQRRISLSIYIERTLYRTNVPVFRRYWLCHRSTRIKTRYIRVHLHRSIAYASDLTSNLQSWPIEQGRLKLIMYKNRLANENEILKKLEYNVRFLPVHKRPSYYSFRWNPFINKTINSICLKEPEVVRIINYPLVLTGSTYGKHVVLPAYQDYSLRLEQQIQLTRPKFSIIFWLYIDEYCSDRSTAIHCSILQHLTFNNTRLTPEIFLNRKGQIIVNVFEYLHDLKGIGAQTVASIPKKDWCRIALIIKEYHWNIYINCLQTWDKPIKANHYSPNYYYFNDEFGTFIVGGSDITPSFRGFISQIDIYRRIALTYEQLPKRLDISFMPYLPSIIQKSNECKRHLDSFRQCYEQFELFNKRIQQKFTCNAQPFLLNKSNRQCLLIRTWKQQLSLSSSSTDIRYRIFRALRRRKMNSTMDVANKLFDLTIKLLVSDNLYII</sequence>
<comment type="caution">
    <text evidence="2">The sequence shown here is derived from an EMBL/GenBank/DDBJ whole genome shotgun (WGS) entry which is preliminary data.</text>
</comment>
<accession>A0A814HA40</accession>
<gene>
    <name evidence="2" type="ORF">JXQ802_LOCUS14514</name>
    <name evidence="1" type="ORF">PYM288_LOCUS10731</name>
</gene>
<dbReference type="InterPro" id="IPR013320">
    <property type="entry name" value="ConA-like_dom_sf"/>
</dbReference>
<dbReference type="PANTHER" id="PTHR44444">
    <property type="entry name" value="PROTEIN SEL-1 HOMOLOG 3"/>
    <property type="match status" value="1"/>
</dbReference>
<reference evidence="2" key="1">
    <citation type="submission" date="2021-02" db="EMBL/GenBank/DDBJ databases">
        <authorList>
            <person name="Nowell W R."/>
        </authorList>
    </citation>
    <scope>NUCLEOTIDE SEQUENCE</scope>
</reference>
<evidence type="ECO:0000313" key="2">
    <source>
        <dbReference type="EMBL" id="CAF1007969.1"/>
    </source>
</evidence>
<organism evidence="2 3">
    <name type="scientific">Rotaria sordida</name>
    <dbReference type="NCBI Taxonomy" id="392033"/>
    <lineage>
        <taxon>Eukaryota</taxon>
        <taxon>Metazoa</taxon>
        <taxon>Spiralia</taxon>
        <taxon>Gnathifera</taxon>
        <taxon>Rotifera</taxon>
        <taxon>Eurotatoria</taxon>
        <taxon>Bdelloidea</taxon>
        <taxon>Philodinida</taxon>
        <taxon>Philodinidae</taxon>
        <taxon>Rotaria</taxon>
    </lineage>
</organism>
<evidence type="ECO:0000313" key="3">
    <source>
        <dbReference type="Proteomes" id="UP000663870"/>
    </source>
</evidence>
<dbReference type="AlphaFoldDB" id="A0A814HA40"/>
<evidence type="ECO:0000313" key="1">
    <source>
        <dbReference type="EMBL" id="CAF0924831.1"/>
    </source>
</evidence>
<name>A0A814HA40_9BILA</name>
<dbReference type="Proteomes" id="UP000663870">
    <property type="component" value="Unassembled WGS sequence"/>
</dbReference>
<dbReference type="SUPFAM" id="SSF49899">
    <property type="entry name" value="Concanavalin A-like lectins/glucanases"/>
    <property type="match status" value="1"/>
</dbReference>
<dbReference type="InterPro" id="IPR042756">
    <property type="entry name" value="Sel-1L3"/>
</dbReference>
<proteinExistence type="predicted"/>
<dbReference type="EMBL" id="CAJNOH010000171">
    <property type="protein sequence ID" value="CAF0924831.1"/>
    <property type="molecule type" value="Genomic_DNA"/>
</dbReference>
<protein>
    <submittedName>
        <fullName evidence="2">Uncharacterized protein</fullName>
    </submittedName>
</protein>
<dbReference type="EMBL" id="CAJNOL010000326">
    <property type="protein sequence ID" value="CAF1007969.1"/>
    <property type="molecule type" value="Genomic_DNA"/>
</dbReference>
<keyword evidence="3" id="KW-1185">Reference proteome</keyword>